<keyword evidence="2" id="KW-0472">Membrane</keyword>
<feature type="transmembrane region" description="Helical" evidence="2">
    <location>
        <begin position="125"/>
        <end position="147"/>
    </location>
</feature>
<reference evidence="3 4" key="1">
    <citation type="submission" date="2018-10" db="EMBL/GenBank/DDBJ databases">
        <title>Sequencing the genomes of 1000 actinobacteria strains.</title>
        <authorList>
            <person name="Klenk H.-P."/>
        </authorList>
    </citation>
    <scope>NUCLEOTIDE SEQUENCE [LARGE SCALE GENOMIC DNA]</scope>
    <source>
        <strain evidence="3 4">DSM 43800</strain>
    </source>
</reference>
<name>A0A495VYG4_9PSEU</name>
<keyword evidence="2" id="KW-0812">Transmembrane</keyword>
<feature type="transmembrane region" description="Helical" evidence="2">
    <location>
        <begin position="182"/>
        <end position="201"/>
    </location>
</feature>
<evidence type="ECO:0000313" key="3">
    <source>
        <dbReference type="EMBL" id="RKT54452.1"/>
    </source>
</evidence>
<keyword evidence="2" id="KW-1133">Transmembrane helix</keyword>
<dbReference type="AlphaFoldDB" id="A0A495VYG4"/>
<feature type="compositionally biased region" description="Gly residues" evidence="1">
    <location>
        <begin position="256"/>
        <end position="266"/>
    </location>
</feature>
<evidence type="ECO:0000256" key="1">
    <source>
        <dbReference type="SAM" id="MobiDB-lite"/>
    </source>
</evidence>
<feature type="transmembrane region" description="Helical" evidence="2">
    <location>
        <begin position="153"/>
        <end position="170"/>
    </location>
</feature>
<organism evidence="3 4">
    <name type="scientific">Saccharothrix australiensis</name>
    <dbReference type="NCBI Taxonomy" id="2072"/>
    <lineage>
        <taxon>Bacteria</taxon>
        <taxon>Bacillati</taxon>
        <taxon>Actinomycetota</taxon>
        <taxon>Actinomycetes</taxon>
        <taxon>Pseudonocardiales</taxon>
        <taxon>Pseudonocardiaceae</taxon>
        <taxon>Saccharothrix</taxon>
    </lineage>
</organism>
<feature type="region of interest" description="Disordered" evidence="1">
    <location>
        <begin position="243"/>
        <end position="266"/>
    </location>
</feature>
<feature type="transmembrane region" description="Helical" evidence="2">
    <location>
        <begin position="29"/>
        <end position="48"/>
    </location>
</feature>
<feature type="transmembrane region" description="Helical" evidence="2">
    <location>
        <begin position="213"/>
        <end position="233"/>
    </location>
</feature>
<evidence type="ECO:0000313" key="4">
    <source>
        <dbReference type="Proteomes" id="UP000282084"/>
    </source>
</evidence>
<sequence length="266" mass="28382">MIGGRPVAAEGAPSDDHRPVFCPYDAKEAPLFVTLLVLALAAAVLWGLSSSRAGFRDRTYSVPIGSVCVFFSLDVSIALDLYDRWFPAVPMWALGIAFVIPDVIFVYQIIVYGPRHFPRIPAKTFRGLFVLAMVIGAGIAPVISRSLHDTHGAYTSTLVVFIVSVCYPIMLYHRGTLEGQSVVTAGLWLIIAGTGPTAFLFAPSELHLTDRLLLGYFAAASVVFAAFHLGLVVRMRGGERGRARAAHSQGAESARGPGGSSGPAGH</sequence>
<accession>A0A495VYG4</accession>
<dbReference type="EMBL" id="RBXO01000001">
    <property type="protein sequence ID" value="RKT54452.1"/>
    <property type="molecule type" value="Genomic_DNA"/>
</dbReference>
<feature type="transmembrane region" description="Helical" evidence="2">
    <location>
        <begin position="91"/>
        <end position="113"/>
    </location>
</feature>
<dbReference type="Proteomes" id="UP000282084">
    <property type="component" value="Unassembled WGS sequence"/>
</dbReference>
<gene>
    <name evidence="3" type="ORF">C8E97_3074</name>
</gene>
<keyword evidence="4" id="KW-1185">Reference proteome</keyword>
<comment type="caution">
    <text evidence="3">The sequence shown here is derived from an EMBL/GenBank/DDBJ whole genome shotgun (WGS) entry which is preliminary data.</text>
</comment>
<proteinExistence type="predicted"/>
<feature type="transmembrane region" description="Helical" evidence="2">
    <location>
        <begin position="60"/>
        <end position="79"/>
    </location>
</feature>
<evidence type="ECO:0000256" key="2">
    <source>
        <dbReference type="SAM" id="Phobius"/>
    </source>
</evidence>
<protein>
    <submittedName>
        <fullName evidence="3">Uncharacterized protein</fullName>
    </submittedName>
</protein>